<dbReference type="AlphaFoldDB" id="A0A2D0Q057"/>
<sequence>MAPNPELSYLDRVIMEIIETERLYVQDLHSIVEGYLAHIIDTADLPIIPEQVCALFGNIEDIYEFNSELLQELDLCKNDPVAIARCFVLKSDYFEIYTQYCTNYPNSVAALTECMRNKTLLKFFMERQEALKHPLPLGSYLLKPVQRILKYHLLLQEIAKHFDPDEDGYDVVEEAIKTMTEVAWYINTMKRKHEHAVRLQEVQSLLINWRGPDLTTYGELVLEGTFRFHHTKNNRTLFLFERVLLITKRRSENFIYKTHISCSTLMLMEGAKDSLCFSVTHYKHPKQPHTVQARTMEEKKLWTHHIKRLILENHHTIIPQKAKEVILEMDPMYQKYRFNCERKKKTQSDDFTDTRQSELTKQMLKNNKAILKDEEWQGHRETQLSQQEEGQVCEDPNTNKASPSLLQFQNNTTELGSAKGLQSMSDCEEAEFRHSVYHASTVEGTDRYEVKAEIGLNQDGQSSEEEVEGDCAESENHSILPSSVLSKASVIAEHFIANARRSSAAPDELRSPQRIQQEVTSSKIATANFNPLSPREEMVSGSDRHVCRRRDSILSKQEQLLIDKVRNYYENAEQQDAGFSLKRRESLTYIPSGLVRTSVSHFNKIPHADHRIKPPNTETSLVTSSPASSDIDTKPDDKLGDLFSTEVDYSVSHKSEDFSEECFRSSAEMIKIWQEMEKEVDSSLRENKFRAMSQFRGPSSVIQSFSRNTEDQVKQQELMATDDLGIITEESPVKGKEDENERESTENAVLSLTKTFSQHIQSRETLNQSRRRASETTVNTVNKINIPSLTDKETKKTLKGKPDLALSLSACVQTTQNAQQTHNTVTVLSPECSHLKSPMPFEGFPWPDVRELRSRYSSLECAPLTPLTSAANTLSPDCDMDKNVSRIQRAGSLDQKLVGFDWTNLQKKKVNSDYCISAQAKLPYNRTVTVLEKVNKTHTHTSQSQNYIQIQSPTSWQKMSLLSVTERCRLYEDLDEAASRAEPETRNKDIKTDKHSNAAQEGVVKNLREKFLNLR</sequence>
<dbReference type="CDD" id="cd00160">
    <property type="entry name" value="RhoGEF"/>
    <property type="match status" value="1"/>
</dbReference>
<dbReference type="InterPro" id="IPR011993">
    <property type="entry name" value="PH-like_dom_sf"/>
</dbReference>
<dbReference type="PROSITE" id="PS50010">
    <property type="entry name" value="DH_2"/>
    <property type="match status" value="1"/>
</dbReference>
<evidence type="ECO:0000313" key="7">
    <source>
        <dbReference type="RefSeq" id="XP_053531714.1"/>
    </source>
</evidence>
<feature type="domain" description="PH" evidence="3">
    <location>
        <begin position="213"/>
        <end position="311"/>
    </location>
</feature>
<evidence type="ECO:0000259" key="4">
    <source>
        <dbReference type="PROSITE" id="PS50010"/>
    </source>
</evidence>
<dbReference type="Gene3D" id="2.30.29.30">
    <property type="entry name" value="Pleckstrin-homology domain (PH domain)/Phosphotyrosine-binding domain (PTB)"/>
    <property type="match status" value="1"/>
</dbReference>
<dbReference type="CTD" id="26030"/>
<feature type="compositionally biased region" description="Polar residues" evidence="2">
    <location>
        <begin position="616"/>
        <end position="630"/>
    </location>
</feature>
<dbReference type="FunFam" id="1.20.900.10:FF:000019">
    <property type="entry name" value="Pleckstrin homology domain-containing family G member 1"/>
    <property type="match status" value="1"/>
</dbReference>
<dbReference type="SMART" id="SM00233">
    <property type="entry name" value="PH"/>
    <property type="match status" value="1"/>
</dbReference>
<keyword evidence="1" id="KW-0597">Phosphoprotein</keyword>
<feature type="compositionally biased region" description="Basic and acidic residues" evidence="2">
    <location>
        <begin position="372"/>
        <end position="382"/>
    </location>
</feature>
<dbReference type="InterPro" id="IPR055251">
    <property type="entry name" value="SOS1_NGEF_PH"/>
</dbReference>
<dbReference type="GO" id="GO:0031267">
    <property type="term" value="F:small GTPase binding"/>
    <property type="evidence" value="ECO:0007669"/>
    <property type="project" value="TreeGrafter"/>
</dbReference>
<feature type="region of interest" description="Disordered" evidence="2">
    <location>
        <begin position="977"/>
        <end position="1002"/>
    </location>
</feature>
<dbReference type="Gene3D" id="1.20.900.10">
    <property type="entry name" value="Dbl homology (DH) domain"/>
    <property type="match status" value="1"/>
</dbReference>
<dbReference type="GeneID" id="108257666"/>
<protein>
    <submittedName>
        <fullName evidence="6 7">Pleckstrin homology domain-containing family G member 3 isoform X1</fullName>
    </submittedName>
</protein>
<dbReference type="OrthoDB" id="1594986at2759"/>
<feature type="domain" description="DH" evidence="4">
    <location>
        <begin position="9"/>
        <end position="189"/>
    </location>
</feature>
<dbReference type="SUPFAM" id="SSF48065">
    <property type="entry name" value="DBL homology domain (DH-domain)"/>
    <property type="match status" value="1"/>
</dbReference>
<dbReference type="KEGG" id="ipu:108257666"/>
<keyword evidence="5" id="KW-1185">Reference proteome</keyword>
<organism evidence="5 6">
    <name type="scientific">Ictalurus punctatus</name>
    <name type="common">Channel catfish</name>
    <name type="synonym">Silurus punctatus</name>
    <dbReference type="NCBI Taxonomy" id="7998"/>
    <lineage>
        <taxon>Eukaryota</taxon>
        <taxon>Metazoa</taxon>
        <taxon>Chordata</taxon>
        <taxon>Craniata</taxon>
        <taxon>Vertebrata</taxon>
        <taxon>Euteleostomi</taxon>
        <taxon>Actinopterygii</taxon>
        <taxon>Neopterygii</taxon>
        <taxon>Teleostei</taxon>
        <taxon>Ostariophysi</taxon>
        <taxon>Siluriformes</taxon>
        <taxon>Ictaluridae</taxon>
        <taxon>Ictalurus</taxon>
    </lineage>
</organism>
<proteinExistence type="predicted"/>
<feature type="compositionally biased region" description="Basic and acidic residues" evidence="2">
    <location>
        <begin position="977"/>
        <end position="996"/>
    </location>
</feature>
<evidence type="ECO:0000313" key="6">
    <source>
        <dbReference type="RefSeq" id="XP_017311076.1"/>
    </source>
</evidence>
<evidence type="ECO:0000259" key="3">
    <source>
        <dbReference type="PROSITE" id="PS50003"/>
    </source>
</evidence>
<dbReference type="InterPro" id="IPR043324">
    <property type="entry name" value="PH_PLEKHG1_G2_G3"/>
</dbReference>
<evidence type="ECO:0000313" key="5">
    <source>
        <dbReference type="Proteomes" id="UP000221080"/>
    </source>
</evidence>
<dbReference type="SMART" id="SM00325">
    <property type="entry name" value="RhoGEF"/>
    <property type="match status" value="1"/>
</dbReference>
<dbReference type="CDD" id="cd13243">
    <property type="entry name" value="PH_PLEKHG1_G2_G3"/>
    <property type="match status" value="1"/>
</dbReference>
<dbReference type="OMA" id="TRWFESP"/>
<dbReference type="Pfam" id="PF00621">
    <property type="entry name" value="RhoGEF"/>
    <property type="match status" value="1"/>
</dbReference>
<dbReference type="GO" id="GO:0005829">
    <property type="term" value="C:cytosol"/>
    <property type="evidence" value="ECO:0007669"/>
    <property type="project" value="UniProtKB-ARBA"/>
</dbReference>
<gene>
    <name evidence="6 7" type="primary">LOC108257666</name>
</gene>
<dbReference type="RefSeq" id="XP_053531714.1">
    <property type="nucleotide sequence ID" value="XM_053675739.1"/>
</dbReference>
<feature type="region of interest" description="Disordered" evidence="2">
    <location>
        <begin position="607"/>
        <end position="637"/>
    </location>
</feature>
<reference evidence="5" key="1">
    <citation type="journal article" date="2016" name="Nat. Commun.">
        <title>The channel catfish genome sequence provides insights into the evolution of scale formation in teleosts.</title>
        <authorList>
            <person name="Liu Z."/>
            <person name="Liu S."/>
            <person name="Yao J."/>
            <person name="Bao L."/>
            <person name="Zhang J."/>
            <person name="Li Y."/>
            <person name="Jiang C."/>
            <person name="Sun L."/>
            <person name="Wang R."/>
            <person name="Zhang Y."/>
            <person name="Zhou T."/>
            <person name="Zeng Q."/>
            <person name="Fu Q."/>
            <person name="Gao S."/>
            <person name="Li N."/>
            <person name="Koren S."/>
            <person name="Jiang Y."/>
            <person name="Zimin A."/>
            <person name="Xu P."/>
            <person name="Phillippy A.M."/>
            <person name="Geng X."/>
            <person name="Song L."/>
            <person name="Sun F."/>
            <person name="Li C."/>
            <person name="Wang X."/>
            <person name="Chen A."/>
            <person name="Jin Y."/>
            <person name="Yuan Z."/>
            <person name="Yang Y."/>
            <person name="Tan S."/>
            <person name="Peatman E."/>
            <person name="Lu J."/>
            <person name="Qin Z."/>
            <person name="Dunham R."/>
            <person name="Li Z."/>
            <person name="Sonstegard T."/>
            <person name="Feng J."/>
            <person name="Danzmann R.G."/>
            <person name="Schroeder S."/>
            <person name="Scheffler B."/>
            <person name="Duke M.V."/>
            <person name="Ballard L."/>
            <person name="Kucuktas H."/>
            <person name="Kaltenboeck L."/>
            <person name="Liu H."/>
            <person name="Armbruster J."/>
            <person name="Xie Y."/>
            <person name="Kirby M.L."/>
            <person name="Tian Y."/>
            <person name="Flanagan M.E."/>
            <person name="Mu W."/>
            <person name="Waldbieser G.C."/>
        </authorList>
    </citation>
    <scope>NUCLEOTIDE SEQUENCE [LARGE SCALE GENOMIC DNA]</scope>
    <source>
        <strain evidence="5">SDA103</strain>
    </source>
</reference>
<dbReference type="STRING" id="7998.ENSIPUP00000026171"/>
<accession>A0A2D0Q057</accession>
<dbReference type="PANTHER" id="PTHR45924:SF4">
    <property type="entry name" value="PLECKSTRIN HOMOLOGY DOMAIN-CONTAINING FAMILY G MEMBER 3"/>
    <property type="match status" value="1"/>
</dbReference>
<evidence type="ECO:0000256" key="2">
    <source>
        <dbReference type="SAM" id="MobiDB-lite"/>
    </source>
</evidence>
<dbReference type="InterPro" id="IPR001849">
    <property type="entry name" value="PH_domain"/>
</dbReference>
<dbReference type="InterPro" id="IPR000219">
    <property type="entry name" value="DH_dom"/>
</dbReference>
<dbReference type="Pfam" id="PF22697">
    <property type="entry name" value="SOS1_NGEF_PH"/>
    <property type="match status" value="1"/>
</dbReference>
<dbReference type="GO" id="GO:2000114">
    <property type="term" value="P:regulation of establishment of cell polarity"/>
    <property type="evidence" value="ECO:0007669"/>
    <property type="project" value="TreeGrafter"/>
</dbReference>
<dbReference type="PANTHER" id="PTHR45924">
    <property type="entry name" value="FI17866P1"/>
    <property type="match status" value="1"/>
</dbReference>
<reference evidence="6 7" key="2">
    <citation type="submission" date="2025-04" db="UniProtKB">
        <authorList>
            <consortium name="RefSeq"/>
        </authorList>
    </citation>
    <scope>IDENTIFICATION</scope>
    <source>
        <tissue evidence="6 7">Blood</tissue>
    </source>
</reference>
<dbReference type="GO" id="GO:0005085">
    <property type="term" value="F:guanyl-nucleotide exchange factor activity"/>
    <property type="evidence" value="ECO:0007669"/>
    <property type="project" value="InterPro"/>
</dbReference>
<dbReference type="SUPFAM" id="SSF50729">
    <property type="entry name" value="PH domain-like"/>
    <property type="match status" value="1"/>
</dbReference>
<dbReference type="PROSITE" id="PS50003">
    <property type="entry name" value="PH_DOMAIN"/>
    <property type="match status" value="1"/>
</dbReference>
<dbReference type="RefSeq" id="XP_017311076.1">
    <property type="nucleotide sequence ID" value="XM_017455587.3"/>
</dbReference>
<name>A0A2D0Q057_ICTPU</name>
<evidence type="ECO:0000256" key="1">
    <source>
        <dbReference type="ARBA" id="ARBA00022553"/>
    </source>
</evidence>
<dbReference type="InterPro" id="IPR035899">
    <property type="entry name" value="DBL_dom_sf"/>
</dbReference>
<dbReference type="Proteomes" id="UP000221080">
    <property type="component" value="Chromosome 25"/>
</dbReference>
<feature type="region of interest" description="Disordered" evidence="2">
    <location>
        <begin position="372"/>
        <end position="399"/>
    </location>
</feature>